<keyword evidence="2" id="KW-1185">Reference proteome</keyword>
<gene>
    <name evidence="1" type="ORF">V1525DRAFT_150355</name>
</gene>
<name>A0ACC3T1X2_LIPKO</name>
<comment type="caution">
    <text evidence="1">The sequence shown here is derived from an EMBL/GenBank/DDBJ whole genome shotgun (WGS) entry which is preliminary data.</text>
</comment>
<organism evidence="1 2">
    <name type="scientific">Lipomyces kononenkoae</name>
    <name type="common">Yeast</name>
    <dbReference type="NCBI Taxonomy" id="34357"/>
    <lineage>
        <taxon>Eukaryota</taxon>
        <taxon>Fungi</taxon>
        <taxon>Dikarya</taxon>
        <taxon>Ascomycota</taxon>
        <taxon>Saccharomycotina</taxon>
        <taxon>Lipomycetes</taxon>
        <taxon>Lipomycetales</taxon>
        <taxon>Lipomycetaceae</taxon>
        <taxon>Lipomyces</taxon>
    </lineage>
</organism>
<sequence>MAAAVQNLLSRLRTTSYPPTRVGQLDAALLDDELFDVLKSEIWECSKFIQSQVKEHYTTELQLLLKALIWKFTVWDNSATYGGLLQNLRIVDASHGLLREGVLRNPSRRKMLVVGLFTVLGDYVWHKLMEYMAASTSDENPTKWKRRLYTLCQRLDSLYSILDLLNFLTFLFDGKYPTLLYRLFRMRLLSSSRSLSREVNFEFLNRQLVWSEFTNFLLFVLPIIHIPRLKKKFNKLISSATSTQNKSVSQLSSLPERICAICYHQDSTTASSTADPAFLGMGNDNVIVNPYIAVECGHIYCYVCLVTQIEEQEGEGWRCLRCGEPIKRASPWTDIDESTAGSLTSNYGVEDSLRRERRVEDIDEVHGDDIAEDHYVDDSSASEVSEDWSKMKFDAVDSS</sequence>
<protein>
    <submittedName>
        <fullName evidence="1">Pex12 amino terminal region-domain-containing protein</fullName>
    </submittedName>
</protein>
<evidence type="ECO:0000313" key="1">
    <source>
        <dbReference type="EMBL" id="KAK9237621.1"/>
    </source>
</evidence>
<reference evidence="2" key="1">
    <citation type="journal article" date="2024" name="Front. Bioeng. Biotechnol.">
        <title>Genome-scale model development and genomic sequencing of the oleaginous clade Lipomyces.</title>
        <authorList>
            <person name="Czajka J.J."/>
            <person name="Han Y."/>
            <person name="Kim J."/>
            <person name="Mondo S.J."/>
            <person name="Hofstad B.A."/>
            <person name="Robles A."/>
            <person name="Haridas S."/>
            <person name="Riley R."/>
            <person name="LaButti K."/>
            <person name="Pangilinan J."/>
            <person name="Andreopoulos W."/>
            <person name="Lipzen A."/>
            <person name="Yan J."/>
            <person name="Wang M."/>
            <person name="Ng V."/>
            <person name="Grigoriev I.V."/>
            <person name="Spatafora J.W."/>
            <person name="Magnuson J.K."/>
            <person name="Baker S.E."/>
            <person name="Pomraning K.R."/>
        </authorList>
    </citation>
    <scope>NUCLEOTIDE SEQUENCE [LARGE SCALE GENOMIC DNA]</scope>
    <source>
        <strain evidence="2">CBS 7786</strain>
    </source>
</reference>
<accession>A0ACC3T1X2</accession>
<dbReference type="Proteomes" id="UP001433508">
    <property type="component" value="Unassembled WGS sequence"/>
</dbReference>
<evidence type="ECO:0000313" key="2">
    <source>
        <dbReference type="Proteomes" id="UP001433508"/>
    </source>
</evidence>
<dbReference type="EMBL" id="MU971366">
    <property type="protein sequence ID" value="KAK9237621.1"/>
    <property type="molecule type" value="Genomic_DNA"/>
</dbReference>
<proteinExistence type="predicted"/>